<name>A0A248TL96_9BACI</name>
<dbReference type="PANTHER" id="PTHR43479">
    <property type="entry name" value="ACREF/ENVCD OPERON REPRESSOR-RELATED"/>
    <property type="match status" value="1"/>
</dbReference>
<feature type="DNA-binding region" description="H-T-H motif" evidence="3">
    <location>
        <begin position="28"/>
        <end position="47"/>
    </location>
</feature>
<dbReference type="AlphaFoldDB" id="A0A248TL96"/>
<feature type="domain" description="HTH tetR-type" evidence="4">
    <location>
        <begin position="5"/>
        <end position="65"/>
    </location>
</feature>
<organism evidence="5 6">
    <name type="scientific">Cytobacillus kochii</name>
    <dbReference type="NCBI Taxonomy" id="859143"/>
    <lineage>
        <taxon>Bacteria</taxon>
        <taxon>Bacillati</taxon>
        <taxon>Bacillota</taxon>
        <taxon>Bacilli</taxon>
        <taxon>Bacillales</taxon>
        <taxon>Bacillaceae</taxon>
        <taxon>Cytobacillus</taxon>
    </lineage>
</organism>
<sequence>MSKNLMTEQRIKDALVTLLLLKPFHKITITDLTTTANINRSTYYYHYYRKEEVLKEVMDEAIRDLIYKMENSTANQRDYEIDQSVLPSTKELFNHIFKYRHYYKSLLQSDVSYTFENKFIKALKQYVHNIQIDFGGNDKFVIDHQLYTNYQAYTVLGLIKHWIDTEFEESPIYLSEQLTSLLHVKVNSVSFTSKVK</sequence>
<dbReference type="InterPro" id="IPR009057">
    <property type="entry name" value="Homeodomain-like_sf"/>
</dbReference>
<keyword evidence="1" id="KW-0678">Repressor</keyword>
<keyword evidence="6" id="KW-1185">Reference proteome</keyword>
<dbReference type="InterPro" id="IPR001647">
    <property type="entry name" value="HTH_TetR"/>
</dbReference>
<dbReference type="SUPFAM" id="SSF46689">
    <property type="entry name" value="Homeodomain-like"/>
    <property type="match status" value="1"/>
</dbReference>
<evidence type="ECO:0000256" key="3">
    <source>
        <dbReference type="PROSITE-ProRule" id="PRU00335"/>
    </source>
</evidence>
<dbReference type="PROSITE" id="PS50977">
    <property type="entry name" value="HTH_TETR_2"/>
    <property type="match status" value="1"/>
</dbReference>
<protein>
    <recommendedName>
        <fullName evidence="4">HTH tetR-type domain-containing protein</fullName>
    </recommendedName>
</protein>
<reference evidence="5 6" key="1">
    <citation type="submission" date="2017-08" db="EMBL/GenBank/DDBJ databases">
        <title>Complete Genome Sequence of Bacillus kochii Oregon-R-modENCODE STRAIN BDGP4, isolated from Drosophila melanogaster gut.</title>
        <authorList>
            <person name="Wan K.H."/>
            <person name="Yu C."/>
            <person name="Park S."/>
            <person name="Hammonds A.S."/>
            <person name="Booth B.W."/>
            <person name="Celniker S.E."/>
        </authorList>
    </citation>
    <scope>NUCLEOTIDE SEQUENCE [LARGE SCALE GENOMIC DNA]</scope>
    <source>
        <strain evidence="5 6">BDGP4</strain>
    </source>
</reference>
<accession>A0A248TL96</accession>
<dbReference type="Proteomes" id="UP000215137">
    <property type="component" value="Chromosome"/>
</dbReference>
<keyword evidence="2 3" id="KW-0238">DNA-binding</keyword>
<dbReference type="PANTHER" id="PTHR43479:SF7">
    <property type="entry name" value="TETR-FAMILY TRANSCRIPTIONAL REGULATOR"/>
    <property type="match status" value="1"/>
</dbReference>
<gene>
    <name evidence="5" type="ORF">CKF48_17860</name>
</gene>
<dbReference type="EMBL" id="CP022983">
    <property type="protein sequence ID" value="ASV68998.1"/>
    <property type="molecule type" value="Genomic_DNA"/>
</dbReference>
<dbReference type="InterPro" id="IPR039532">
    <property type="entry name" value="TetR_C_Firmicutes"/>
</dbReference>
<evidence type="ECO:0000259" key="4">
    <source>
        <dbReference type="PROSITE" id="PS50977"/>
    </source>
</evidence>
<dbReference type="RefSeq" id="WP_095372563.1">
    <property type="nucleotide sequence ID" value="NZ_JAUSTS010000001.1"/>
</dbReference>
<dbReference type="GO" id="GO:0003677">
    <property type="term" value="F:DNA binding"/>
    <property type="evidence" value="ECO:0007669"/>
    <property type="project" value="UniProtKB-UniRule"/>
</dbReference>
<dbReference type="Pfam" id="PF14278">
    <property type="entry name" value="TetR_C_8"/>
    <property type="match status" value="1"/>
</dbReference>
<evidence type="ECO:0000256" key="1">
    <source>
        <dbReference type="ARBA" id="ARBA00022491"/>
    </source>
</evidence>
<dbReference type="KEGG" id="bko:CKF48_17860"/>
<dbReference type="Gene3D" id="1.10.357.10">
    <property type="entry name" value="Tetracycline Repressor, domain 2"/>
    <property type="match status" value="1"/>
</dbReference>
<dbReference type="InterPro" id="IPR050624">
    <property type="entry name" value="HTH-type_Tx_Regulator"/>
</dbReference>
<evidence type="ECO:0000313" key="6">
    <source>
        <dbReference type="Proteomes" id="UP000215137"/>
    </source>
</evidence>
<evidence type="ECO:0000313" key="5">
    <source>
        <dbReference type="EMBL" id="ASV68998.1"/>
    </source>
</evidence>
<proteinExistence type="predicted"/>
<evidence type="ECO:0000256" key="2">
    <source>
        <dbReference type="ARBA" id="ARBA00023125"/>
    </source>
</evidence>